<protein>
    <submittedName>
        <fullName evidence="4">Uncharacterized protein</fullName>
    </submittedName>
</protein>
<reference evidence="4" key="1">
    <citation type="submission" date="2023-07" db="EMBL/GenBank/DDBJ databases">
        <title>A chromosome-level genome assembly of Lolium multiflorum.</title>
        <authorList>
            <person name="Chen Y."/>
            <person name="Copetti D."/>
            <person name="Kolliker R."/>
            <person name="Studer B."/>
        </authorList>
    </citation>
    <scope>NUCLEOTIDE SEQUENCE</scope>
    <source>
        <strain evidence="4">02402/16</strain>
        <tissue evidence="4">Leaf</tissue>
    </source>
</reference>
<dbReference type="InterPro" id="IPR002083">
    <property type="entry name" value="MATH/TRAF_dom"/>
</dbReference>
<feature type="domain" description="BTB" evidence="2">
    <location>
        <begin position="242"/>
        <end position="310"/>
    </location>
</feature>
<dbReference type="InterPro" id="IPR045005">
    <property type="entry name" value="BPM1-6"/>
</dbReference>
<dbReference type="SMART" id="SM00225">
    <property type="entry name" value="BTB"/>
    <property type="match status" value="1"/>
</dbReference>
<dbReference type="InterPro" id="IPR000210">
    <property type="entry name" value="BTB/POZ_dom"/>
</dbReference>
<evidence type="ECO:0000259" key="2">
    <source>
        <dbReference type="PROSITE" id="PS50097"/>
    </source>
</evidence>
<dbReference type="PROSITE" id="PS50097">
    <property type="entry name" value="BTB"/>
    <property type="match status" value="1"/>
</dbReference>
<evidence type="ECO:0000256" key="1">
    <source>
        <dbReference type="ARBA" id="ARBA00004906"/>
    </source>
</evidence>
<dbReference type="PROSITE" id="PS50144">
    <property type="entry name" value="MATH"/>
    <property type="match status" value="1"/>
</dbReference>
<dbReference type="GO" id="GO:0016567">
    <property type="term" value="P:protein ubiquitination"/>
    <property type="evidence" value="ECO:0007669"/>
    <property type="project" value="InterPro"/>
</dbReference>
<evidence type="ECO:0000313" key="4">
    <source>
        <dbReference type="EMBL" id="KAK1648114.1"/>
    </source>
</evidence>
<dbReference type="CDD" id="cd00121">
    <property type="entry name" value="MATH"/>
    <property type="match status" value="1"/>
</dbReference>
<comment type="caution">
    <text evidence="4">The sequence shown here is derived from an EMBL/GenBank/DDBJ whole genome shotgun (WGS) entry which is preliminary data.</text>
</comment>
<dbReference type="Gene3D" id="3.30.710.10">
    <property type="entry name" value="Potassium Channel Kv1.1, Chain A"/>
    <property type="match status" value="1"/>
</dbReference>
<keyword evidence="5" id="KW-1185">Reference proteome</keyword>
<dbReference type="SUPFAM" id="SSF49599">
    <property type="entry name" value="TRAF domain-like"/>
    <property type="match status" value="2"/>
</dbReference>
<comment type="pathway">
    <text evidence="1">Protein modification; protein ubiquitination.</text>
</comment>
<dbReference type="AlphaFoldDB" id="A0AAD8SAA6"/>
<organism evidence="4 5">
    <name type="scientific">Lolium multiflorum</name>
    <name type="common">Italian ryegrass</name>
    <name type="synonym">Lolium perenne subsp. multiflorum</name>
    <dbReference type="NCBI Taxonomy" id="4521"/>
    <lineage>
        <taxon>Eukaryota</taxon>
        <taxon>Viridiplantae</taxon>
        <taxon>Streptophyta</taxon>
        <taxon>Embryophyta</taxon>
        <taxon>Tracheophyta</taxon>
        <taxon>Spermatophyta</taxon>
        <taxon>Magnoliopsida</taxon>
        <taxon>Liliopsida</taxon>
        <taxon>Poales</taxon>
        <taxon>Poaceae</taxon>
        <taxon>BOP clade</taxon>
        <taxon>Pooideae</taxon>
        <taxon>Poodae</taxon>
        <taxon>Poeae</taxon>
        <taxon>Poeae Chloroplast Group 2 (Poeae type)</taxon>
        <taxon>Loliodinae</taxon>
        <taxon>Loliinae</taxon>
        <taxon>Lolium</taxon>
    </lineage>
</organism>
<dbReference type="InterPro" id="IPR008974">
    <property type="entry name" value="TRAF-like"/>
</dbReference>
<dbReference type="Gene3D" id="2.60.210.10">
    <property type="entry name" value="Apoptosis, Tumor Necrosis Factor Receptor Associated Protein 2, Chain A"/>
    <property type="match status" value="1"/>
</dbReference>
<gene>
    <name evidence="4" type="ORF">QYE76_065919</name>
</gene>
<dbReference type="Proteomes" id="UP001231189">
    <property type="component" value="Unassembled WGS sequence"/>
</dbReference>
<dbReference type="PANTHER" id="PTHR26379">
    <property type="entry name" value="BTB/POZ AND MATH DOMAIN-CONTAINING PROTEIN 1"/>
    <property type="match status" value="1"/>
</dbReference>
<evidence type="ECO:0000313" key="5">
    <source>
        <dbReference type="Proteomes" id="UP001231189"/>
    </source>
</evidence>
<dbReference type="PANTHER" id="PTHR26379:SF512">
    <property type="entry name" value="BTB DOMAIN-CONTAINING PROTEIN"/>
    <property type="match status" value="1"/>
</dbReference>
<proteinExistence type="predicted"/>
<feature type="domain" description="MATH" evidence="3">
    <location>
        <begin position="89"/>
        <end position="218"/>
    </location>
</feature>
<dbReference type="SUPFAM" id="SSF54695">
    <property type="entry name" value="POZ domain"/>
    <property type="match status" value="1"/>
</dbReference>
<name>A0AAD8SAA6_LOLMU</name>
<dbReference type="SMART" id="SM00061">
    <property type="entry name" value="MATH"/>
    <property type="match status" value="1"/>
</dbReference>
<accession>A0AAD8SAA6</accession>
<dbReference type="Pfam" id="PF00651">
    <property type="entry name" value="BTB"/>
    <property type="match status" value="1"/>
</dbReference>
<sequence>MGLASCLSSGRRNLFSHGNTILVPTMTATPAPGLSGSDITVDGYSRTKGLGNGKHMSSETFVVGGHSWCLCRGKTLVAPRLTATPAPGLSGSDIKVDGYSRTKGLGNGKYTSSQTFDVGGHSWCLLYFPHGCNPASADWISLSLRLDHSNAPEVRAQYKFSLLDQDGQPVPSYSQCSGQPQVLSRKGSSSGFSQFIKRKDLEKSLCLRDDVFRVRCEVTVRPSSPDVHQHLGQLLLLSDETADVTFLVGKDTFRAHRCVLAARSSVFKMDLLGPMKNKTAAHVLRIENMEANVFKALLHFIYTDSLPEMEEGDTSAMCQHLLVAADRYNLERLKLFCEEKLCDHFYQKTATTLKLAEHLRSIAATFLKKHA</sequence>
<dbReference type="EMBL" id="JAUUTY010000004">
    <property type="protein sequence ID" value="KAK1648114.1"/>
    <property type="molecule type" value="Genomic_DNA"/>
</dbReference>
<evidence type="ECO:0000259" key="3">
    <source>
        <dbReference type="PROSITE" id="PS50144"/>
    </source>
</evidence>
<dbReference type="InterPro" id="IPR011333">
    <property type="entry name" value="SKP1/BTB/POZ_sf"/>
</dbReference>
<dbReference type="Pfam" id="PF22486">
    <property type="entry name" value="MATH_2"/>
    <property type="match status" value="1"/>
</dbReference>